<dbReference type="OrthoDB" id="9814782at2"/>
<dbReference type="Gene3D" id="3.30.70.1520">
    <property type="entry name" value="Heterotetrameric sarcosine oxidase"/>
    <property type="match status" value="1"/>
</dbReference>
<dbReference type="AlphaFoldDB" id="A0A5C4JR85"/>
<dbReference type="EMBL" id="VCLB01000005">
    <property type="protein sequence ID" value="TNB47926.1"/>
    <property type="molecule type" value="Genomic_DNA"/>
</dbReference>
<protein>
    <submittedName>
        <fullName evidence="1">Sarcosine oxidase subunit gamma</fullName>
    </submittedName>
</protein>
<name>A0A5C4JR85_9HYPH</name>
<proteinExistence type="predicted"/>
<dbReference type="InterPro" id="IPR027266">
    <property type="entry name" value="TrmE/GcvT-like"/>
</dbReference>
<comment type="caution">
    <text evidence="1">The sequence shown here is derived from an EMBL/GenBank/DDBJ whole genome shotgun (WGS) entry which is preliminary data.</text>
</comment>
<gene>
    <name evidence="1" type="ORF">FF124_10080</name>
</gene>
<dbReference type="SUPFAM" id="SSF103025">
    <property type="entry name" value="Folate-binding domain"/>
    <property type="match status" value="1"/>
</dbReference>
<evidence type="ECO:0000313" key="2">
    <source>
        <dbReference type="Proteomes" id="UP000307874"/>
    </source>
</evidence>
<keyword evidence="2" id="KW-1185">Reference proteome</keyword>
<dbReference type="Gene3D" id="3.30.1360.120">
    <property type="entry name" value="Probable tRNA modification gtpase trme, domain 1"/>
    <property type="match status" value="1"/>
</dbReference>
<accession>A0A5C4JR85</accession>
<dbReference type="Proteomes" id="UP000307874">
    <property type="component" value="Unassembled WGS sequence"/>
</dbReference>
<organism evidence="1 2">
    <name type="scientific">Martelella lutilitoris</name>
    <dbReference type="NCBI Taxonomy" id="2583532"/>
    <lineage>
        <taxon>Bacteria</taxon>
        <taxon>Pseudomonadati</taxon>
        <taxon>Pseudomonadota</taxon>
        <taxon>Alphaproteobacteria</taxon>
        <taxon>Hyphomicrobiales</taxon>
        <taxon>Aurantimonadaceae</taxon>
        <taxon>Martelella</taxon>
    </lineage>
</organism>
<evidence type="ECO:0000313" key="1">
    <source>
        <dbReference type="EMBL" id="TNB47926.1"/>
    </source>
</evidence>
<sequence>MAEELVATRTFPLAGAFGGSGLARLVVAGDATRLALRAGEEALGALSGALEIELPRAPLSSAMRDGRYAFWLGPDEWLVINEYGDDLMSRLGGIEAPFSAVDVSHRNVAVMVDGPGAATAINAACPQDLRLAGFPVGKVVRTVLGKAEIVLFRKEENTFRVECWRSFAPYVFGLLDQGAKDAAS</sequence>
<dbReference type="InterPro" id="IPR007375">
    <property type="entry name" value="SoxG"/>
</dbReference>
<dbReference type="Pfam" id="PF04268">
    <property type="entry name" value="SoxG"/>
    <property type="match status" value="1"/>
</dbReference>
<reference evidence="1 2" key="1">
    <citation type="submission" date="2019-05" db="EMBL/GenBank/DDBJ databases">
        <authorList>
            <person name="Lee S.D."/>
        </authorList>
    </citation>
    <scope>NUCLEOTIDE SEQUENCE [LARGE SCALE GENOMIC DNA]</scope>
    <source>
        <strain evidence="1 2">GH2-6</strain>
    </source>
</reference>
<dbReference type="RefSeq" id="WP_138748370.1">
    <property type="nucleotide sequence ID" value="NZ_VCLB01000005.1"/>
</dbReference>
<reference evidence="1 2" key="2">
    <citation type="submission" date="2019-06" db="EMBL/GenBank/DDBJ databases">
        <title>Martelella lutilitoris sp. nov., isolated from a tidal mudflat.</title>
        <authorList>
            <person name="Kim Y.-J."/>
        </authorList>
    </citation>
    <scope>NUCLEOTIDE SEQUENCE [LARGE SCALE GENOMIC DNA]</scope>
    <source>
        <strain evidence="1 2">GH2-6</strain>
    </source>
</reference>